<dbReference type="PIRSF" id="PIRSF000709">
    <property type="entry name" value="6PFK_2-Ptase"/>
    <property type="match status" value="1"/>
</dbReference>
<reference evidence="4" key="1">
    <citation type="submission" date="2017-02" db="EMBL/GenBank/DDBJ databases">
        <authorList>
            <person name="Dridi B."/>
        </authorList>
    </citation>
    <scope>NUCLEOTIDE SEQUENCE [LARGE SCALE GENOMIC DNA]</scope>
    <source>
        <strain evidence="4">B Co 03.10</strain>
    </source>
</reference>
<evidence type="ECO:0000313" key="4">
    <source>
        <dbReference type="Proteomes" id="UP000196581"/>
    </source>
</evidence>
<keyword evidence="4" id="KW-1185">Reference proteome</keyword>
<dbReference type="PANTHER" id="PTHR48100:SF2">
    <property type="entry name" value="CONSERVED PROTEIN"/>
    <property type="match status" value="1"/>
</dbReference>
<feature type="active site" description="Tele-phosphohistidine intermediate" evidence="1">
    <location>
        <position position="8"/>
    </location>
</feature>
<protein>
    <submittedName>
        <fullName evidence="3">Phosphoglycerate mutase</fullName>
        <ecNumber evidence="3">5.4.2.-</ecNumber>
    </submittedName>
</protein>
<evidence type="ECO:0000256" key="1">
    <source>
        <dbReference type="PIRSR" id="PIRSR613078-1"/>
    </source>
</evidence>
<dbReference type="SUPFAM" id="SSF53254">
    <property type="entry name" value="Phosphoglycerate mutase-like"/>
    <property type="match status" value="1"/>
</dbReference>
<proteinExistence type="predicted"/>
<evidence type="ECO:0000256" key="2">
    <source>
        <dbReference type="PIRSR" id="PIRSR613078-2"/>
    </source>
</evidence>
<dbReference type="InterPro" id="IPR013078">
    <property type="entry name" value="His_Pase_superF_clade-1"/>
</dbReference>
<dbReference type="PANTHER" id="PTHR48100">
    <property type="entry name" value="BROAD-SPECIFICITY PHOSPHATASE YOR283W-RELATED"/>
    <property type="match status" value="1"/>
</dbReference>
<dbReference type="EMBL" id="FWFF01000010">
    <property type="protein sequence ID" value="SLM97114.1"/>
    <property type="molecule type" value="Genomic_DNA"/>
</dbReference>
<dbReference type="GO" id="GO:0005737">
    <property type="term" value="C:cytoplasm"/>
    <property type="evidence" value="ECO:0007669"/>
    <property type="project" value="TreeGrafter"/>
</dbReference>
<dbReference type="AlphaFoldDB" id="A0A1X6XCW4"/>
<evidence type="ECO:0000313" key="3">
    <source>
        <dbReference type="EMBL" id="SLM97114.1"/>
    </source>
</evidence>
<feature type="active site" description="Proton donor/acceptor" evidence="1">
    <location>
        <position position="98"/>
    </location>
</feature>
<dbReference type="Proteomes" id="UP000196581">
    <property type="component" value="Unassembled WGS sequence"/>
</dbReference>
<dbReference type="GO" id="GO:0016853">
    <property type="term" value="F:isomerase activity"/>
    <property type="evidence" value="ECO:0007669"/>
    <property type="project" value="UniProtKB-KW"/>
</dbReference>
<dbReference type="SMART" id="SM00855">
    <property type="entry name" value="PGAM"/>
    <property type="match status" value="1"/>
</dbReference>
<dbReference type="CDD" id="cd07067">
    <property type="entry name" value="HP_PGM_like"/>
    <property type="match status" value="1"/>
</dbReference>
<sequence length="233" mass="24882">MEIILVRHGESTANAGGVLAGRDDSVELTVTGRTQVREARDLIPELTGDSPAAVFSSPIRRCLMTADELMRPDGSVDASRADPQSAPAARTVLEELSEVHYGEWTGRRIRDLLKEPLWETVRSTPSRARFPGGESLAEVAVRSRAALESACEQAHERGAKAAILVSHGDVIKMMLAHALGMEVDSFQRIAVAPASVSRLVVGKTGSVPPMTVTMLGATARGRRAQARRPGGGR</sequence>
<dbReference type="Gene3D" id="3.40.50.1240">
    <property type="entry name" value="Phosphoglycerate mutase-like"/>
    <property type="match status" value="1"/>
</dbReference>
<keyword evidence="3" id="KW-0413">Isomerase</keyword>
<dbReference type="GO" id="GO:0016791">
    <property type="term" value="F:phosphatase activity"/>
    <property type="evidence" value="ECO:0007669"/>
    <property type="project" value="TreeGrafter"/>
</dbReference>
<gene>
    <name evidence="3" type="ORF">FM105_06765</name>
</gene>
<feature type="binding site" evidence="2">
    <location>
        <position position="61"/>
    </location>
    <ligand>
        <name>substrate</name>
    </ligand>
</feature>
<feature type="binding site" evidence="2">
    <location>
        <begin position="98"/>
        <end position="101"/>
    </location>
    <ligand>
        <name>substrate</name>
    </ligand>
</feature>
<dbReference type="PROSITE" id="PS00175">
    <property type="entry name" value="PG_MUTASE"/>
    <property type="match status" value="1"/>
</dbReference>
<dbReference type="Pfam" id="PF00300">
    <property type="entry name" value="His_Phos_1"/>
    <property type="match status" value="1"/>
</dbReference>
<dbReference type="InterPro" id="IPR050275">
    <property type="entry name" value="PGM_Phosphatase"/>
</dbReference>
<dbReference type="EC" id="5.4.2.-" evidence="3"/>
<dbReference type="RefSeq" id="WP_087006566.1">
    <property type="nucleotide sequence ID" value="NZ_FWFF01000010.1"/>
</dbReference>
<accession>A0A1X6XCW4</accession>
<dbReference type="InterPro" id="IPR029033">
    <property type="entry name" value="His_PPase_superfam"/>
</dbReference>
<dbReference type="InterPro" id="IPR001345">
    <property type="entry name" value="PG/BPGM_mutase_AS"/>
</dbReference>
<feature type="binding site" evidence="2">
    <location>
        <begin position="7"/>
        <end position="14"/>
    </location>
    <ligand>
        <name>substrate</name>
    </ligand>
</feature>
<name>A0A1X6XCW4_9MICO</name>
<organism evidence="3 4">
    <name type="scientific">Brevibacterium yomogidense</name>
    <dbReference type="NCBI Taxonomy" id="946573"/>
    <lineage>
        <taxon>Bacteria</taxon>
        <taxon>Bacillati</taxon>
        <taxon>Actinomycetota</taxon>
        <taxon>Actinomycetes</taxon>
        <taxon>Micrococcales</taxon>
        <taxon>Brevibacteriaceae</taxon>
        <taxon>Brevibacterium</taxon>
    </lineage>
</organism>